<feature type="compositionally biased region" description="Polar residues" evidence="1">
    <location>
        <begin position="380"/>
        <end position="404"/>
    </location>
</feature>
<dbReference type="OrthoDB" id="5360255at2759"/>
<dbReference type="RefSeq" id="XP_007695812.1">
    <property type="nucleotide sequence ID" value="XM_007697622.1"/>
</dbReference>
<feature type="region of interest" description="Disordered" evidence="1">
    <location>
        <begin position="219"/>
        <end position="250"/>
    </location>
</feature>
<dbReference type="OMA" id="RRFQLKF"/>
<reference evidence="3" key="2">
    <citation type="journal article" date="2013" name="PLoS Genet.">
        <title>Comparative genome structure, secondary metabolite, and effector coding capacity across Cochliobolus pathogens.</title>
        <authorList>
            <person name="Condon B.J."/>
            <person name="Leng Y."/>
            <person name="Wu D."/>
            <person name="Bushley K.E."/>
            <person name="Ohm R.A."/>
            <person name="Otillar R."/>
            <person name="Martin J."/>
            <person name="Schackwitz W."/>
            <person name="Grimwood J."/>
            <person name="MohdZainudin N."/>
            <person name="Xue C."/>
            <person name="Wang R."/>
            <person name="Manning V.A."/>
            <person name="Dhillon B."/>
            <person name="Tu Z.J."/>
            <person name="Steffenson B.J."/>
            <person name="Salamov A."/>
            <person name="Sun H."/>
            <person name="Lowry S."/>
            <person name="LaButti K."/>
            <person name="Han J."/>
            <person name="Copeland A."/>
            <person name="Lindquist E."/>
            <person name="Barry K."/>
            <person name="Schmutz J."/>
            <person name="Baker S.E."/>
            <person name="Ciuffetti L.M."/>
            <person name="Grigoriev I.V."/>
            <person name="Zhong S."/>
            <person name="Turgeon B.G."/>
        </authorList>
    </citation>
    <scope>NUCLEOTIDE SEQUENCE [LARGE SCALE GENOMIC DNA]</scope>
    <source>
        <strain evidence="3">ND90Pr / ATCC 201652</strain>
    </source>
</reference>
<dbReference type="Pfam" id="PF03525">
    <property type="entry name" value="Meiotic_rec114"/>
    <property type="match status" value="1"/>
</dbReference>
<dbReference type="AlphaFoldDB" id="M2TFV2"/>
<dbReference type="GO" id="GO:0007131">
    <property type="term" value="P:reciprocal meiotic recombination"/>
    <property type="evidence" value="ECO:0007669"/>
    <property type="project" value="InterPro"/>
</dbReference>
<dbReference type="GeneID" id="19130050"/>
<feature type="compositionally biased region" description="Polar residues" evidence="1">
    <location>
        <begin position="231"/>
        <end position="240"/>
    </location>
</feature>
<evidence type="ECO:0000256" key="1">
    <source>
        <dbReference type="SAM" id="MobiDB-lite"/>
    </source>
</evidence>
<proteinExistence type="predicted"/>
<dbReference type="Proteomes" id="UP000016934">
    <property type="component" value="Unassembled WGS sequence"/>
</dbReference>
<sequence length="525" mass="57408">MLSLPLTSLSTAQDADAKQQKFNWQKETHDLTFVIDSYGGRDNAQLIKVVQGTQARHLIEIERLVKEGEQLVRQMQDQGVQMQAEQLPTSAIVRNPLLAIRWRLPNQKVRRIQIRFKSERDFNTAFNRLRQIGLHMNGHNTASSITAPSPRLVQVSSISSGPGLKSAAFSEQFMSSISLGSGLTCPPSRLAEISNRPQTAANASTDFKPHVHAVANARLSPAAPSPDRGDTLTTTSFSSPLNPPVLFPRPQSATADILSRSWNDVSSFSDNSRSIVQEPPQASTERPETAMLFNRPGTTEMLPPRRELPFQRLSEPRSSGSDSGRAPDSRPSIRLMGPPALPRSAVQRPGSTGSASSKDIELPPLPQPTVIDKAGRGKQPMQQSPRTPNQDQNSFQRAKTSPNNRFGDVPSLTAFSSPLSSPLSFINSSSPDSILLQNHSTSGAEVRNTQGPVSGPSHYPPTTSAVSEASDPNDVERLAAYTMQSDEARRAALNEFIFRHLESDEFLTLLEDMETAWARVALGMR</sequence>
<protein>
    <submittedName>
        <fullName evidence="2">Uncharacterized protein</fullName>
    </submittedName>
</protein>
<reference evidence="2 3" key="1">
    <citation type="journal article" date="2012" name="PLoS Pathog.">
        <title>Diverse lifestyles and strategies of plant pathogenesis encoded in the genomes of eighteen Dothideomycetes fungi.</title>
        <authorList>
            <person name="Ohm R.A."/>
            <person name="Feau N."/>
            <person name="Henrissat B."/>
            <person name="Schoch C.L."/>
            <person name="Horwitz B.A."/>
            <person name="Barry K.W."/>
            <person name="Condon B.J."/>
            <person name="Copeland A.C."/>
            <person name="Dhillon B."/>
            <person name="Glaser F."/>
            <person name="Hesse C.N."/>
            <person name="Kosti I."/>
            <person name="LaButti K."/>
            <person name="Lindquist E.A."/>
            <person name="Lucas S."/>
            <person name="Salamov A.A."/>
            <person name="Bradshaw R.E."/>
            <person name="Ciuffetti L."/>
            <person name="Hamelin R.C."/>
            <person name="Kema G.H.J."/>
            <person name="Lawrence C."/>
            <person name="Scott J.A."/>
            <person name="Spatafora J.W."/>
            <person name="Turgeon B.G."/>
            <person name="de Wit P.J.G.M."/>
            <person name="Zhong S."/>
            <person name="Goodwin S.B."/>
            <person name="Grigoriev I.V."/>
        </authorList>
    </citation>
    <scope>NUCLEOTIDE SEQUENCE [LARGE SCALE GENOMIC DNA]</scope>
    <source>
        <strain evidence="3">ND90Pr / ATCC 201652</strain>
    </source>
</reference>
<dbReference type="eggNOG" id="ENOG502SBD0">
    <property type="taxonomic scope" value="Eukaryota"/>
</dbReference>
<name>M2TFV2_COCSN</name>
<organism evidence="2 3">
    <name type="scientific">Cochliobolus sativus (strain ND90Pr / ATCC 201652)</name>
    <name type="common">Common root rot and spot blotch fungus</name>
    <name type="synonym">Bipolaris sorokiniana</name>
    <dbReference type="NCBI Taxonomy" id="665912"/>
    <lineage>
        <taxon>Eukaryota</taxon>
        <taxon>Fungi</taxon>
        <taxon>Dikarya</taxon>
        <taxon>Ascomycota</taxon>
        <taxon>Pezizomycotina</taxon>
        <taxon>Dothideomycetes</taxon>
        <taxon>Pleosporomycetidae</taxon>
        <taxon>Pleosporales</taxon>
        <taxon>Pleosporineae</taxon>
        <taxon>Pleosporaceae</taxon>
        <taxon>Bipolaris</taxon>
    </lineage>
</organism>
<evidence type="ECO:0000313" key="2">
    <source>
        <dbReference type="EMBL" id="EMD68121.1"/>
    </source>
</evidence>
<feature type="region of interest" description="Disordered" evidence="1">
    <location>
        <begin position="442"/>
        <end position="471"/>
    </location>
</feature>
<gene>
    <name evidence="2" type="ORF">COCSADRAFT_108247</name>
</gene>
<dbReference type="EMBL" id="KB445638">
    <property type="protein sequence ID" value="EMD68121.1"/>
    <property type="molecule type" value="Genomic_DNA"/>
</dbReference>
<dbReference type="InterPro" id="IPR004354">
    <property type="entry name" value="Meiotic_Rec114"/>
</dbReference>
<keyword evidence="3" id="KW-1185">Reference proteome</keyword>
<feature type="region of interest" description="Disordered" evidence="1">
    <location>
        <begin position="266"/>
        <end position="411"/>
    </location>
</feature>
<feature type="compositionally biased region" description="Polar residues" evidence="1">
    <location>
        <begin position="442"/>
        <end position="452"/>
    </location>
</feature>
<feature type="compositionally biased region" description="Polar residues" evidence="1">
    <location>
        <begin position="266"/>
        <end position="284"/>
    </location>
</feature>
<dbReference type="HOGENOM" id="CLU_038502_0_0_1"/>
<dbReference type="KEGG" id="bsc:COCSADRAFT_108247"/>
<accession>M2TFV2</accession>
<evidence type="ECO:0000313" key="3">
    <source>
        <dbReference type="Proteomes" id="UP000016934"/>
    </source>
</evidence>